<evidence type="ECO:0000256" key="6">
    <source>
        <dbReference type="PROSITE-ProRule" id="PRU01240"/>
    </source>
</evidence>
<proteinExistence type="inferred from homology"/>
<dbReference type="InterPro" id="IPR000209">
    <property type="entry name" value="Peptidase_S8/S53_dom"/>
</dbReference>
<evidence type="ECO:0000256" key="1">
    <source>
        <dbReference type="ARBA" id="ARBA00011073"/>
    </source>
</evidence>
<dbReference type="PROSITE" id="PS00138">
    <property type="entry name" value="SUBTILASE_SER"/>
    <property type="match status" value="1"/>
</dbReference>
<feature type="active site" description="Charge relay system" evidence="5 6">
    <location>
        <position position="247"/>
    </location>
</feature>
<evidence type="ECO:0000256" key="4">
    <source>
        <dbReference type="ARBA" id="ARBA00022825"/>
    </source>
</evidence>
<feature type="region of interest" description="Disordered" evidence="7">
    <location>
        <begin position="38"/>
        <end position="65"/>
    </location>
</feature>
<dbReference type="InterPro" id="IPR050131">
    <property type="entry name" value="Peptidase_S8_subtilisin-like"/>
</dbReference>
<dbReference type="Pfam" id="PF00082">
    <property type="entry name" value="Peptidase_S8"/>
    <property type="match status" value="1"/>
</dbReference>
<dbReference type="InterPro" id="IPR023828">
    <property type="entry name" value="Peptidase_S8_Ser-AS"/>
</dbReference>
<dbReference type="InterPro" id="IPR022398">
    <property type="entry name" value="Peptidase_S8_His-AS"/>
</dbReference>
<dbReference type="RefSeq" id="WP_012923887.1">
    <property type="nucleotide sequence ID" value="NC_013729.1"/>
</dbReference>
<keyword evidence="2 6" id="KW-0645">Protease</keyword>
<dbReference type="PROSITE" id="PS51892">
    <property type="entry name" value="SUBTILASE"/>
    <property type="match status" value="1"/>
</dbReference>
<keyword evidence="11" id="KW-1185">Reference proteome</keyword>
<feature type="signal peptide" evidence="8">
    <location>
        <begin position="1"/>
        <end position="32"/>
    </location>
</feature>
<comment type="similarity">
    <text evidence="1 6">Belongs to the peptidase S8 family.</text>
</comment>
<dbReference type="GO" id="GO:0004252">
    <property type="term" value="F:serine-type endopeptidase activity"/>
    <property type="evidence" value="ECO:0007669"/>
    <property type="project" value="UniProtKB-UniRule"/>
</dbReference>
<gene>
    <name evidence="10" type="ordered locus">Kfla_6332</name>
</gene>
<dbReference type="PROSITE" id="PS00137">
    <property type="entry name" value="SUBTILASE_HIS"/>
    <property type="match status" value="1"/>
</dbReference>
<evidence type="ECO:0000313" key="10">
    <source>
        <dbReference type="EMBL" id="ADB35334.1"/>
    </source>
</evidence>
<dbReference type="KEGG" id="kfl:Kfla_6332"/>
<dbReference type="Gene3D" id="3.50.30.30">
    <property type="match status" value="1"/>
</dbReference>
<protein>
    <submittedName>
        <fullName evidence="10">Peptidase S8 and S53 subtilisin kexin sedolisin</fullName>
    </submittedName>
</protein>
<dbReference type="PANTHER" id="PTHR43806">
    <property type="entry name" value="PEPTIDASE S8"/>
    <property type="match status" value="1"/>
</dbReference>
<evidence type="ECO:0000256" key="2">
    <source>
        <dbReference type="ARBA" id="ARBA00022670"/>
    </source>
</evidence>
<dbReference type="eggNOG" id="COG1404">
    <property type="taxonomic scope" value="Bacteria"/>
</dbReference>
<keyword evidence="4 6" id="KW-0720">Serine protease</keyword>
<dbReference type="SUPFAM" id="SSF52743">
    <property type="entry name" value="Subtilisin-like"/>
    <property type="match status" value="1"/>
</dbReference>
<dbReference type="STRING" id="479435.Kfla_6332"/>
<name>D2PWV4_KRIFD</name>
<feature type="domain" description="Peptidase S8/S53" evidence="9">
    <location>
        <begin position="238"/>
        <end position="499"/>
    </location>
</feature>
<evidence type="ECO:0000259" key="9">
    <source>
        <dbReference type="Pfam" id="PF00082"/>
    </source>
</evidence>
<dbReference type="InterPro" id="IPR015500">
    <property type="entry name" value="Peptidase_S8_subtilisin-rel"/>
</dbReference>
<dbReference type="GO" id="GO:0006508">
    <property type="term" value="P:proteolysis"/>
    <property type="evidence" value="ECO:0007669"/>
    <property type="project" value="UniProtKB-KW"/>
</dbReference>
<evidence type="ECO:0000256" key="7">
    <source>
        <dbReference type="SAM" id="MobiDB-lite"/>
    </source>
</evidence>
<dbReference type="PRINTS" id="PR00723">
    <property type="entry name" value="SUBTILISIN"/>
</dbReference>
<feature type="active site" description="Charge relay system" evidence="5 6">
    <location>
        <position position="454"/>
    </location>
</feature>
<evidence type="ECO:0000256" key="8">
    <source>
        <dbReference type="SAM" id="SignalP"/>
    </source>
</evidence>
<feature type="chain" id="PRO_5003033288" evidence="8">
    <location>
        <begin position="33"/>
        <end position="1238"/>
    </location>
</feature>
<dbReference type="CDD" id="cd07487">
    <property type="entry name" value="Peptidases_S8_1"/>
    <property type="match status" value="1"/>
</dbReference>
<sequence>MRPSRLATSMFRTVIAGAVVASVLPFAATAGAAGRESAVTQSTGGAGAPPGSPPGTTGLAGPTPGAATHRITLITGDVAELTTSADGTRSARLVDGGNYYLGEFDGALTLVPVAAYPLFTSGRLDRRLFDLGLLVAQGYDDAATSRLPVLLTGATARGGAPAAPGNSTRRMTLASVGTTAVSVEKSRAKQFWQGIASPRTLSSAGVGKIWLDGRTRATLDRSAAQIGAPAAWRSGYDGRGVKVAVLDTGYDESHPDLEKQVVGSASFVPDQPVQDGHGHGTHVASTVAGLGTASAGRRKGIAPGAQLLVGKVLDDQGGGLDSEAIAGMEWAVQQGAKVVNLSLGGLPSDGTDPMSEAVDRLSKSSGALFVVAAGNAGAEETVGTPGAAAAALTVGAVDSDDRLASFSSRGPRLGDGALKPEVTAPGVDIAAARAAGSDQGHGLGEYYTAMSGTSMATPHVAGAAAILAQRHPDWSGAQLKAALAATAVPGRDTTVAQQGLGRIDLARALDPKVLPDAANLFFGELSWTGTAPAPVTRTVAYSNKSGRPVTLDLSVGARSPGGVKAALTVSPARLTVPAGGTASATVRLDLAATGPAKYAGELVARGAGTTYRTGLGFTAGGRLHEVTVKAIGRDGKPAVATPETNSGVQLWNIDTGDVLGITFDETGSRVLSVPTGRYSVMAFVMGGDEAGWTNSVTLLGDPEERITGDRTFTFDARRAHKVTVKTPQRADPHSVGIAWHRKVGDRHAVSGFGFGRDAADGIYVQEFGKVAAGTFQVVQRWDLEQPKLTVDVTGPGGFRLPTPADGTFESPYVGREKLQLVDAGDGSPDGLKNVAGKIALLRWRDYDQTAGQVQAAKDAGARAVFMDNERPGFWSDSAEVGVPFYLLRRPEGARLRALLAKRPVELQLTGLRDSSYRYDLAIGPQQVKGPLTYDFARLRPAAVTTNYLRNDAWFLHRDQRTAHLPGLSVGLSSTREVTGPVARTDYLASDVPGTTWEERTVAGEWNLSGVEYSLARSYRPNERASRDWWAPISRPAVPDAEGSEADGLPAARFENTLRVAIPQHVNGDRTQYGWSDTPGDRTQLTLTSGGKVVGSKNWSVAQFPVPAKSAWYELTLDVRRSPETWAKTSTATRTEWRFRSGPVTSRQVLPLVQVDYRLNGRQLELKPGYQPGVRGHGFFRTTAETSADGKHWQPVRLVPGGLGGKVLGTVPAAAPAALRVTATDLFGNRITQTIERPW</sequence>
<feature type="active site" description="Charge relay system" evidence="5 6">
    <location>
        <position position="279"/>
    </location>
</feature>
<organism evidence="10 11">
    <name type="scientific">Kribbella flavida (strain DSM 17836 / JCM 10339 / NBRC 14399)</name>
    <dbReference type="NCBI Taxonomy" id="479435"/>
    <lineage>
        <taxon>Bacteria</taxon>
        <taxon>Bacillati</taxon>
        <taxon>Actinomycetota</taxon>
        <taxon>Actinomycetes</taxon>
        <taxon>Propionibacteriales</taxon>
        <taxon>Kribbellaceae</taxon>
        <taxon>Kribbella</taxon>
    </lineage>
</organism>
<dbReference type="OrthoDB" id="5165638at2"/>
<evidence type="ECO:0000313" key="11">
    <source>
        <dbReference type="Proteomes" id="UP000007967"/>
    </source>
</evidence>
<dbReference type="Proteomes" id="UP000007967">
    <property type="component" value="Chromosome"/>
</dbReference>
<feature type="compositionally biased region" description="Low complexity" evidence="7">
    <location>
        <begin position="54"/>
        <end position="65"/>
    </location>
</feature>
<dbReference type="AlphaFoldDB" id="D2PWV4"/>
<dbReference type="Gene3D" id="3.40.50.200">
    <property type="entry name" value="Peptidase S8/S53 domain"/>
    <property type="match status" value="1"/>
</dbReference>
<keyword evidence="8" id="KW-0732">Signal</keyword>
<reference evidence="11" key="1">
    <citation type="submission" date="2009-09" db="EMBL/GenBank/DDBJ databases">
        <title>The complete genome of Kribbella flavida DSM 17836.</title>
        <authorList>
            <consortium name="US DOE Joint Genome Institute (JGI-PGF)"/>
            <person name="Lucas S."/>
            <person name="Copeland A."/>
            <person name="Lapidus A."/>
            <person name="Glavina del Rio T."/>
            <person name="Dalin E."/>
            <person name="Tice H."/>
            <person name="Bruce D."/>
            <person name="Goodwin L."/>
            <person name="Pitluck S."/>
            <person name="Kyrpides N."/>
            <person name="Mavromatis K."/>
            <person name="Ivanova N."/>
            <person name="Saunders E."/>
            <person name="Brettin T."/>
            <person name="Detter J.C."/>
            <person name="Han C."/>
            <person name="Larimer F."/>
            <person name="Land M."/>
            <person name="Hauser L."/>
            <person name="Markowitz V."/>
            <person name="Cheng J.-F."/>
            <person name="Hugenholtz P."/>
            <person name="Woyke T."/>
            <person name="Wu D."/>
            <person name="Pukall R."/>
            <person name="Klenk H.-P."/>
            <person name="Eisen J.A."/>
        </authorList>
    </citation>
    <scope>NUCLEOTIDE SEQUENCE [LARGE SCALE GENOMIC DNA]</scope>
    <source>
        <strain evidence="11">DSM 17836 / JCM 10339 / NBRC 14399</strain>
    </source>
</reference>
<evidence type="ECO:0000256" key="5">
    <source>
        <dbReference type="PIRSR" id="PIRSR615500-1"/>
    </source>
</evidence>
<dbReference type="PANTHER" id="PTHR43806:SF65">
    <property type="entry name" value="SERINE PROTEASE APRX"/>
    <property type="match status" value="1"/>
</dbReference>
<reference evidence="10 11" key="2">
    <citation type="journal article" date="2010" name="Stand. Genomic Sci.">
        <title>Complete genome sequence of Kribbella flavida type strain (IFO 14399).</title>
        <authorList>
            <person name="Pukall R."/>
            <person name="Lapidus A."/>
            <person name="Glavina Del Rio T."/>
            <person name="Copeland A."/>
            <person name="Tice H."/>
            <person name="Cheng J.-F."/>
            <person name="Lucas S."/>
            <person name="Chen F."/>
            <person name="Nolan M."/>
            <person name="LaButti K."/>
            <person name="Pati A."/>
            <person name="Ivanova N."/>
            <person name="Mavrommatis K."/>
            <person name="Mikhailova N."/>
            <person name="Pitluck S."/>
            <person name="Bruce D."/>
            <person name="Goodwin L."/>
            <person name="Land M."/>
            <person name="Hauser L."/>
            <person name="Chang Y.-J."/>
            <person name="Jeffries C.D."/>
            <person name="Chen A."/>
            <person name="Palaniappan K."/>
            <person name="Chain P."/>
            <person name="Rohde M."/>
            <person name="Goeker M."/>
            <person name="Bristow J."/>
            <person name="Eisen J.A."/>
            <person name="Markowitz V."/>
            <person name="Hugenholtz P."/>
            <person name="Kyrpides N.C."/>
            <person name="Klenk H.-P."/>
            <person name="Brettin T."/>
        </authorList>
    </citation>
    <scope>NUCLEOTIDE SEQUENCE [LARGE SCALE GENOMIC DNA]</scope>
    <source>
        <strain evidence="11">DSM 17836 / JCM 10339 / NBRC 14399</strain>
    </source>
</reference>
<accession>D2PWV4</accession>
<dbReference type="HOGENOM" id="CLU_007528_0_0_11"/>
<dbReference type="InterPro" id="IPR036852">
    <property type="entry name" value="Peptidase_S8/S53_dom_sf"/>
</dbReference>
<dbReference type="EMBL" id="CP001736">
    <property type="protein sequence ID" value="ADB35334.1"/>
    <property type="molecule type" value="Genomic_DNA"/>
</dbReference>
<evidence type="ECO:0000256" key="3">
    <source>
        <dbReference type="ARBA" id="ARBA00022801"/>
    </source>
</evidence>
<keyword evidence="3 6" id="KW-0378">Hydrolase</keyword>